<organism evidence="1 2">
    <name type="scientific">Suillus plorans</name>
    <dbReference type="NCBI Taxonomy" id="116603"/>
    <lineage>
        <taxon>Eukaryota</taxon>
        <taxon>Fungi</taxon>
        <taxon>Dikarya</taxon>
        <taxon>Basidiomycota</taxon>
        <taxon>Agaricomycotina</taxon>
        <taxon>Agaricomycetes</taxon>
        <taxon>Agaricomycetidae</taxon>
        <taxon>Boletales</taxon>
        <taxon>Suillineae</taxon>
        <taxon>Suillaceae</taxon>
        <taxon>Suillus</taxon>
    </lineage>
</organism>
<protein>
    <submittedName>
        <fullName evidence="1">Uncharacterized protein</fullName>
    </submittedName>
</protein>
<reference evidence="1" key="1">
    <citation type="journal article" date="2020" name="New Phytol.">
        <title>Comparative genomics reveals dynamic genome evolution in host specialist ectomycorrhizal fungi.</title>
        <authorList>
            <person name="Lofgren L.A."/>
            <person name="Nguyen N.H."/>
            <person name="Vilgalys R."/>
            <person name="Ruytinx J."/>
            <person name="Liao H.L."/>
            <person name="Branco S."/>
            <person name="Kuo A."/>
            <person name="LaButti K."/>
            <person name="Lipzen A."/>
            <person name="Andreopoulos W."/>
            <person name="Pangilinan J."/>
            <person name="Riley R."/>
            <person name="Hundley H."/>
            <person name="Na H."/>
            <person name="Barry K."/>
            <person name="Grigoriev I.V."/>
            <person name="Stajich J.E."/>
            <person name="Kennedy P.G."/>
        </authorList>
    </citation>
    <scope>NUCLEOTIDE SEQUENCE</scope>
    <source>
        <strain evidence="1">S12</strain>
    </source>
</reference>
<dbReference type="OrthoDB" id="10512772at2759"/>
<keyword evidence="2" id="KW-1185">Reference proteome</keyword>
<dbReference type="EMBL" id="JABBWE010000124">
    <property type="protein sequence ID" value="KAG1784949.1"/>
    <property type="molecule type" value="Genomic_DNA"/>
</dbReference>
<accession>A0A9P7D9Z1</accession>
<dbReference type="Proteomes" id="UP000719766">
    <property type="component" value="Unassembled WGS sequence"/>
</dbReference>
<gene>
    <name evidence="1" type="ORF">HD556DRAFT_175354</name>
</gene>
<comment type="caution">
    <text evidence="1">The sequence shown here is derived from an EMBL/GenBank/DDBJ whole genome shotgun (WGS) entry which is preliminary data.</text>
</comment>
<evidence type="ECO:0000313" key="2">
    <source>
        <dbReference type="Proteomes" id="UP000719766"/>
    </source>
</evidence>
<sequence>MKLAFGEAFRRCQLQSLYRVRVPGRLQQPVLVRLLRFSRPTYSPHTHRILSTKHSLCDVETADLFDYSDPPARTPKNMDFAHIMETTTRDPTNLCRRREIIPANRNEMSKEALSHSKHASRFTRVSTYGPRKHIRQAILPVLLVNALSEQWSLSDICGYLDLLMFYNFKCHNDRVDTASKVSQIHVGNTWPCHTYNLIGA</sequence>
<dbReference type="AlphaFoldDB" id="A0A9P7D9Z1"/>
<proteinExistence type="predicted"/>
<name>A0A9P7D9Z1_9AGAM</name>
<evidence type="ECO:0000313" key="1">
    <source>
        <dbReference type="EMBL" id="KAG1784949.1"/>
    </source>
</evidence>
<dbReference type="GeneID" id="64603568"/>
<dbReference type="RefSeq" id="XP_041152434.1">
    <property type="nucleotide sequence ID" value="XM_041309804.1"/>
</dbReference>